<protein>
    <submittedName>
        <fullName evidence="3">Uncharacterized protein</fullName>
    </submittedName>
</protein>
<keyword evidence="4" id="KW-1185">Reference proteome</keyword>
<feature type="transmembrane region" description="Helical" evidence="2">
    <location>
        <begin position="12"/>
        <end position="29"/>
    </location>
</feature>
<dbReference type="EMBL" id="LT607753">
    <property type="protein sequence ID" value="SCG39354.1"/>
    <property type="molecule type" value="Genomic_DNA"/>
</dbReference>
<accession>A0A1C5H011</accession>
<evidence type="ECO:0000313" key="4">
    <source>
        <dbReference type="Proteomes" id="UP000198215"/>
    </source>
</evidence>
<organism evidence="3 4">
    <name type="scientific">Micromonospora coxensis</name>
    <dbReference type="NCBI Taxonomy" id="356852"/>
    <lineage>
        <taxon>Bacteria</taxon>
        <taxon>Bacillati</taxon>
        <taxon>Actinomycetota</taxon>
        <taxon>Actinomycetes</taxon>
        <taxon>Micromonosporales</taxon>
        <taxon>Micromonosporaceae</taxon>
        <taxon>Micromonospora</taxon>
    </lineage>
</organism>
<dbReference type="OrthoDB" id="419058at2"/>
<feature type="region of interest" description="Disordered" evidence="1">
    <location>
        <begin position="72"/>
        <end position="93"/>
    </location>
</feature>
<evidence type="ECO:0000313" key="3">
    <source>
        <dbReference type="EMBL" id="SCG39354.1"/>
    </source>
</evidence>
<sequence length="129" mass="13250">MGGQRWNGVRRGAWVLVAVGIVGVGSWVVTKALGARTAADFDQWVGWANVLALPVGAVGTALVLLDRATRRRNGAATPPSDPAGAGADAPPTGVRTQYVQAFGGGTAQGVIDGNIVNHPAPTRADDERR</sequence>
<reference evidence="4" key="1">
    <citation type="submission" date="2016-06" db="EMBL/GenBank/DDBJ databases">
        <authorList>
            <person name="Varghese N."/>
            <person name="Submissions Spin"/>
        </authorList>
    </citation>
    <scope>NUCLEOTIDE SEQUENCE [LARGE SCALE GENOMIC DNA]</scope>
    <source>
        <strain evidence="4">DSM 45161</strain>
    </source>
</reference>
<gene>
    <name evidence="3" type="ORF">GA0070614_0625</name>
</gene>
<keyword evidence="2" id="KW-1133">Transmembrane helix</keyword>
<evidence type="ECO:0000256" key="1">
    <source>
        <dbReference type="SAM" id="MobiDB-lite"/>
    </source>
</evidence>
<keyword evidence="2" id="KW-0812">Transmembrane</keyword>
<evidence type="ECO:0000256" key="2">
    <source>
        <dbReference type="SAM" id="Phobius"/>
    </source>
</evidence>
<feature type="compositionally biased region" description="Low complexity" evidence="1">
    <location>
        <begin position="74"/>
        <end position="93"/>
    </location>
</feature>
<name>A0A1C5H011_9ACTN</name>
<dbReference type="Proteomes" id="UP000198215">
    <property type="component" value="Chromosome I"/>
</dbReference>
<feature type="region of interest" description="Disordered" evidence="1">
    <location>
        <begin position="105"/>
        <end position="129"/>
    </location>
</feature>
<feature type="transmembrane region" description="Helical" evidence="2">
    <location>
        <begin position="44"/>
        <end position="65"/>
    </location>
</feature>
<keyword evidence="2" id="KW-0472">Membrane</keyword>
<dbReference type="AlphaFoldDB" id="A0A1C5H011"/>
<proteinExistence type="predicted"/>
<dbReference type="RefSeq" id="WP_088974546.1">
    <property type="nucleotide sequence ID" value="NZ_LT607753.1"/>
</dbReference>